<keyword evidence="3 12" id="KW-0813">Transport</keyword>
<dbReference type="InterPro" id="IPR007992">
    <property type="entry name" value="CybS"/>
</dbReference>
<feature type="binding site" description="axial binding residue" evidence="11">
    <location>
        <position position="107"/>
    </location>
    <ligand>
        <name>heme b</name>
        <dbReference type="ChEBI" id="CHEBI:60344"/>
        <note>ligand shared with SDHC</note>
    </ligand>
    <ligandPart>
        <name>Fe</name>
        <dbReference type="ChEBI" id="CHEBI:18248"/>
    </ligandPart>
</feature>
<keyword evidence="9 12" id="KW-0472">Membrane</keyword>
<sequence length="172" mass="18790">MANCLLRRPIYKPAHVFARSITMGKAIRSPLYLASLQLDPVVKTKSFSNTMQRFAFSPVRYSSGGSHVTLWSAERALSLALLGVIPVGLTFPSLVGDTLMAVSVVMHQHWGLEAIVTDYIRPILFGTTVPKLAHGLLLVVSAVTLGGLLYFNYSDIGIAGCVRKIWTTKTKE</sequence>
<keyword evidence="7 12" id="KW-1133">Transmembrane helix</keyword>
<dbReference type="GO" id="GO:0005743">
    <property type="term" value="C:mitochondrial inner membrane"/>
    <property type="evidence" value="ECO:0007669"/>
    <property type="project" value="UniProtKB-SubCell"/>
</dbReference>
<comment type="caution">
    <text evidence="12">Lacks conserved residue(s) required for the propagation of feature annotation.</text>
</comment>
<evidence type="ECO:0000256" key="7">
    <source>
        <dbReference type="ARBA" id="ARBA00022989"/>
    </source>
</evidence>
<name>A0A182INE2_ANOAO</name>
<dbReference type="VEuPathDB" id="VectorBase:AATE002399"/>
<dbReference type="GO" id="GO:0048039">
    <property type="term" value="F:ubiquinone binding"/>
    <property type="evidence" value="ECO:0007669"/>
    <property type="project" value="TreeGrafter"/>
</dbReference>
<dbReference type="EnsemblMetazoa" id="AATE002399-RA">
    <property type="protein sequence ID" value="AATE002399-PA.1"/>
    <property type="gene ID" value="AATE002399"/>
</dbReference>
<keyword evidence="11 12" id="KW-0479">Metal-binding</keyword>
<keyword evidence="11" id="KW-0408">Iron</keyword>
<dbReference type="PANTHER" id="PTHR13337:SF2">
    <property type="entry name" value="SUCCINATE DEHYDROGENASE [UBIQUINONE] CYTOCHROME B SMALL SUBUNIT, MITOCHONDRIAL"/>
    <property type="match status" value="1"/>
</dbReference>
<evidence type="ECO:0000256" key="8">
    <source>
        <dbReference type="ARBA" id="ARBA00023128"/>
    </source>
</evidence>
<evidence type="ECO:0000256" key="5">
    <source>
        <dbReference type="ARBA" id="ARBA00022792"/>
    </source>
</evidence>
<dbReference type="Gene3D" id="1.20.1300.10">
    <property type="entry name" value="Fumarate reductase/succinate dehydrogenase, transmembrane subunit"/>
    <property type="match status" value="1"/>
</dbReference>
<proteinExistence type="inferred from homology"/>
<dbReference type="GO" id="GO:0006099">
    <property type="term" value="P:tricarboxylic acid cycle"/>
    <property type="evidence" value="ECO:0007669"/>
    <property type="project" value="UniProtKB-KW"/>
</dbReference>
<evidence type="ECO:0000256" key="6">
    <source>
        <dbReference type="ARBA" id="ARBA00022946"/>
    </source>
</evidence>
<reference evidence="13" key="1">
    <citation type="submission" date="2022-08" db="UniProtKB">
        <authorList>
            <consortium name="EnsemblMetazoa"/>
        </authorList>
    </citation>
    <scope>IDENTIFICATION</scope>
    <source>
        <strain evidence="13">EBRO</strain>
    </source>
</reference>
<keyword evidence="5 12" id="KW-0999">Mitochondrion inner membrane</keyword>
<dbReference type="GO" id="GO:0020037">
    <property type="term" value="F:heme binding"/>
    <property type="evidence" value="ECO:0007669"/>
    <property type="project" value="TreeGrafter"/>
</dbReference>
<comment type="function">
    <text evidence="12">Membrane-anchoring subunit of succinate dehydrogenase (SDH) that is involved in complex II of the mitochondrial electron transport chain and is responsible for transferring electrons from succinate to ubiquinone (coenzyme Q).</text>
</comment>
<dbReference type="STRING" id="41427.A0A182INE2"/>
<comment type="subcellular location">
    <subcellularLocation>
        <location evidence="1 12">Mitochondrion inner membrane</location>
        <topology evidence="1 12">Multi-pass membrane protein</topology>
    </subcellularLocation>
</comment>
<evidence type="ECO:0000256" key="10">
    <source>
        <dbReference type="PIRSR" id="PIRSR607992-1"/>
    </source>
</evidence>
<dbReference type="PANTHER" id="PTHR13337">
    <property type="entry name" value="SUCCINATE DEHYDROGENASE"/>
    <property type="match status" value="1"/>
</dbReference>
<evidence type="ECO:0000256" key="4">
    <source>
        <dbReference type="ARBA" id="ARBA00022692"/>
    </source>
</evidence>
<evidence type="ECO:0000256" key="9">
    <source>
        <dbReference type="ARBA" id="ARBA00023136"/>
    </source>
</evidence>
<evidence type="ECO:0000256" key="2">
    <source>
        <dbReference type="ARBA" id="ARBA00007294"/>
    </source>
</evidence>
<comment type="similarity">
    <text evidence="2 12">Belongs to the CybS family.</text>
</comment>
<keyword evidence="12" id="KW-0249">Electron transport</keyword>
<keyword evidence="6 12" id="KW-0809">Transit peptide</keyword>
<evidence type="ECO:0000256" key="12">
    <source>
        <dbReference type="RuleBase" id="RU364031"/>
    </source>
</evidence>
<feature type="transmembrane region" description="Helical" evidence="12">
    <location>
        <begin position="132"/>
        <end position="153"/>
    </location>
</feature>
<keyword evidence="4 12" id="KW-0812">Transmembrane</keyword>
<dbReference type="CDD" id="cd03496">
    <property type="entry name" value="SQR_TypeC_CybS"/>
    <property type="match status" value="1"/>
</dbReference>
<feature type="transmembrane region" description="Helical" evidence="12">
    <location>
        <begin position="76"/>
        <end position="95"/>
    </location>
</feature>
<dbReference type="AlphaFoldDB" id="A0A182INE2"/>
<dbReference type="GO" id="GO:0046872">
    <property type="term" value="F:metal ion binding"/>
    <property type="evidence" value="ECO:0007669"/>
    <property type="project" value="UniProtKB-KW"/>
</dbReference>
<evidence type="ECO:0000256" key="11">
    <source>
        <dbReference type="PIRSR" id="PIRSR607992-2"/>
    </source>
</evidence>
<feature type="binding site" evidence="10">
    <location>
        <position position="119"/>
    </location>
    <ligand>
        <name>a ubiquinone</name>
        <dbReference type="ChEBI" id="CHEBI:16389"/>
        <note>ligand shared with IP/SDHB</note>
    </ligand>
</feature>
<dbReference type="FunFam" id="1.20.1300.10:FF:000017">
    <property type="entry name" value="Succinate dehydrogenase [ubiquinone] cytochrome b small subunit"/>
    <property type="match status" value="1"/>
</dbReference>
<evidence type="ECO:0000256" key="1">
    <source>
        <dbReference type="ARBA" id="ARBA00004448"/>
    </source>
</evidence>
<dbReference type="InterPro" id="IPR034804">
    <property type="entry name" value="SQR/QFR_C/D"/>
</dbReference>
<evidence type="ECO:0000313" key="13">
    <source>
        <dbReference type="EnsemblMetazoa" id="AATE002399-PA.1"/>
    </source>
</evidence>
<keyword evidence="12" id="KW-0349">Heme</keyword>
<organism evidence="13">
    <name type="scientific">Anopheles atroparvus</name>
    <name type="common">European mosquito</name>
    <dbReference type="NCBI Taxonomy" id="41427"/>
    <lineage>
        <taxon>Eukaryota</taxon>
        <taxon>Metazoa</taxon>
        <taxon>Ecdysozoa</taxon>
        <taxon>Arthropoda</taxon>
        <taxon>Hexapoda</taxon>
        <taxon>Insecta</taxon>
        <taxon>Pterygota</taxon>
        <taxon>Neoptera</taxon>
        <taxon>Endopterygota</taxon>
        <taxon>Diptera</taxon>
        <taxon>Nematocera</taxon>
        <taxon>Culicoidea</taxon>
        <taxon>Culicidae</taxon>
        <taxon>Anophelinae</taxon>
        <taxon>Anopheles</taxon>
    </lineage>
</organism>
<dbReference type="GO" id="GO:0006121">
    <property type="term" value="P:mitochondrial electron transport, succinate to ubiquinone"/>
    <property type="evidence" value="ECO:0007669"/>
    <property type="project" value="TreeGrafter"/>
</dbReference>
<keyword evidence="12" id="KW-0816">Tricarboxylic acid cycle</keyword>
<accession>A0A182INE2</accession>
<protein>
    <recommendedName>
        <fullName evidence="12">Succinate dehydrogenase [ubiquinone] cytochrome b small subunit</fullName>
    </recommendedName>
</protein>
<dbReference type="Pfam" id="PF05328">
    <property type="entry name" value="CybS"/>
    <property type="match status" value="1"/>
</dbReference>
<evidence type="ECO:0000256" key="3">
    <source>
        <dbReference type="ARBA" id="ARBA00022448"/>
    </source>
</evidence>
<keyword evidence="8 12" id="KW-0496">Mitochondrion</keyword>